<organism evidence="1 2">
    <name type="scientific">Candidatus Dechloromonas phosphorivorans</name>
    <dbReference type="NCBI Taxonomy" id="2899244"/>
    <lineage>
        <taxon>Bacteria</taxon>
        <taxon>Pseudomonadati</taxon>
        <taxon>Pseudomonadota</taxon>
        <taxon>Betaproteobacteria</taxon>
        <taxon>Rhodocyclales</taxon>
        <taxon>Azonexaceae</taxon>
        <taxon>Dechloromonas</taxon>
    </lineage>
</organism>
<dbReference type="GO" id="GO:0030234">
    <property type="term" value="F:enzyme regulator activity"/>
    <property type="evidence" value="ECO:0007669"/>
    <property type="project" value="InterPro"/>
</dbReference>
<accession>A0A9D7LRM3</accession>
<dbReference type="GO" id="GO:0006808">
    <property type="term" value="P:regulation of nitrogen utilization"/>
    <property type="evidence" value="ECO:0007669"/>
    <property type="project" value="InterPro"/>
</dbReference>
<evidence type="ECO:0000313" key="2">
    <source>
        <dbReference type="Proteomes" id="UP000808146"/>
    </source>
</evidence>
<comment type="caution">
    <text evidence="1">The sequence shown here is derived from an EMBL/GenBank/DDBJ whole genome shotgun (WGS) entry which is preliminary data.</text>
</comment>
<dbReference type="InterPro" id="IPR015867">
    <property type="entry name" value="N-reg_PII/ATP_PRibTrfase_C"/>
</dbReference>
<dbReference type="Proteomes" id="UP000808146">
    <property type="component" value="Unassembled WGS sequence"/>
</dbReference>
<reference evidence="1" key="1">
    <citation type="submission" date="2020-10" db="EMBL/GenBank/DDBJ databases">
        <title>Connecting structure to function with the recovery of over 1000 high-quality activated sludge metagenome-assembled genomes encoding full-length rRNA genes using long-read sequencing.</title>
        <authorList>
            <person name="Singleton C.M."/>
            <person name="Petriglieri F."/>
            <person name="Kristensen J.M."/>
            <person name="Kirkegaard R.H."/>
            <person name="Michaelsen T.Y."/>
            <person name="Andersen M.H."/>
            <person name="Karst S.M."/>
            <person name="Dueholm M.S."/>
            <person name="Nielsen P.H."/>
            <person name="Albertsen M."/>
        </authorList>
    </citation>
    <scope>NUCLEOTIDE SEQUENCE</scope>
    <source>
        <strain evidence="1">OdNE_18-Q3-R46-58_BAT3C.305</strain>
    </source>
</reference>
<evidence type="ECO:0000313" key="1">
    <source>
        <dbReference type="EMBL" id="MBK8891864.1"/>
    </source>
</evidence>
<protein>
    <submittedName>
        <fullName evidence="1">Transcriptional regulator</fullName>
    </submittedName>
</protein>
<dbReference type="EMBL" id="JADKBR010000019">
    <property type="protein sequence ID" value="MBK8891864.1"/>
    <property type="molecule type" value="Genomic_DNA"/>
</dbReference>
<dbReference type="Pfam" id="PF00543">
    <property type="entry name" value="P-II"/>
    <property type="match status" value="1"/>
</dbReference>
<dbReference type="InterPro" id="IPR011322">
    <property type="entry name" value="N-reg_PII-like_a/b"/>
</dbReference>
<gene>
    <name evidence="1" type="ORF">IPN75_16510</name>
</gene>
<dbReference type="SUPFAM" id="SSF54913">
    <property type="entry name" value="GlnB-like"/>
    <property type="match status" value="1"/>
</dbReference>
<dbReference type="AlphaFoldDB" id="A0A9D7LRM3"/>
<dbReference type="InterPro" id="IPR002187">
    <property type="entry name" value="N-reg_PII"/>
</dbReference>
<proteinExistence type="predicted"/>
<name>A0A9D7LRM3_9RHOO</name>
<dbReference type="Gene3D" id="3.30.70.120">
    <property type="match status" value="1"/>
</dbReference>
<sequence length="103" mass="11809">MSIVAEEKRVLLTIVTERVIENAVIADLDRLGVSGYTVTDARGRGHRGVRDANWDEAANIRIEVVCRRERAEALLAHLRDHYYASYAMVAWLHDVEVMRLDKF</sequence>